<organism evidence="3 4">
    <name type="scientific">Candidatus Kuenenbacteria bacterium HGW-Kuenenbacteria-1</name>
    <dbReference type="NCBI Taxonomy" id="2013812"/>
    <lineage>
        <taxon>Bacteria</taxon>
        <taxon>Candidatus Kueneniibacteriota</taxon>
    </lineage>
</organism>
<evidence type="ECO:0000313" key="4">
    <source>
        <dbReference type="Proteomes" id="UP000233414"/>
    </source>
</evidence>
<evidence type="ECO:0000259" key="1">
    <source>
        <dbReference type="Pfam" id="PF13173"/>
    </source>
</evidence>
<proteinExistence type="predicted"/>
<dbReference type="PANTHER" id="PTHR33295">
    <property type="entry name" value="ATPASE"/>
    <property type="match status" value="1"/>
</dbReference>
<gene>
    <name evidence="3" type="ORF">CVV26_00640</name>
</gene>
<dbReference type="Pfam" id="PF13173">
    <property type="entry name" value="AAA_14"/>
    <property type="match status" value="1"/>
</dbReference>
<dbReference type="EMBL" id="PGYQ01000001">
    <property type="protein sequence ID" value="PKL72753.1"/>
    <property type="molecule type" value="Genomic_DNA"/>
</dbReference>
<dbReference type="InterPro" id="IPR041682">
    <property type="entry name" value="AAA_14"/>
</dbReference>
<dbReference type="Pfam" id="PF13635">
    <property type="entry name" value="DUF4143"/>
    <property type="match status" value="1"/>
</dbReference>
<protein>
    <submittedName>
        <fullName evidence="3">ATPase</fullName>
    </submittedName>
</protein>
<dbReference type="Proteomes" id="UP000233414">
    <property type="component" value="Unassembled WGS sequence"/>
</dbReference>
<name>A0A2N1UPD5_9BACT</name>
<feature type="domain" description="DUF4143" evidence="2">
    <location>
        <begin position="213"/>
        <end position="349"/>
    </location>
</feature>
<dbReference type="PANTHER" id="PTHR33295:SF18">
    <property type="entry name" value="AAA+ ATPASE DOMAIN-CONTAINING PROTEIN"/>
    <property type="match status" value="1"/>
</dbReference>
<sequence length="392" mass="46472">MIYQRKIYKNIKKYFKAKQVIVITGMRRVGKTTILKQILSEIKSENKIYFDLEKLSDRNVFDQENYDNILLDLEGKGINIRKKIYLAIDEIQFLPNITSVIKYLYDHYNIKFFVTGSSSYYLKNFFTQSLAGRKIVFELFPLDFGEFLNFKEVYYKEKNIFEKMFSEFEYERLRFYYEEFINFGGFPEVVLVKKDELKKEILNDIISSYVNIDIKTLSDFRKDKEIYNLIKMLASRIGTRLDYNKLASLSGLSRHTVEEYIDFFEKTYLIHRISVHTHSIDREIVKAQKIYFCDNGLVNILAENSSGSKFENAFFNQIRHKGEVRYYALKDGNEIDFILNKKIALEIKESPTKIDQNNLERLSKIAGIKKDYLIGRKNVPKFKGYIWGGDIK</sequence>
<dbReference type="InterPro" id="IPR027417">
    <property type="entry name" value="P-loop_NTPase"/>
</dbReference>
<evidence type="ECO:0000259" key="2">
    <source>
        <dbReference type="Pfam" id="PF13635"/>
    </source>
</evidence>
<feature type="domain" description="AAA" evidence="1">
    <location>
        <begin position="18"/>
        <end position="148"/>
    </location>
</feature>
<comment type="caution">
    <text evidence="3">The sequence shown here is derived from an EMBL/GenBank/DDBJ whole genome shotgun (WGS) entry which is preliminary data.</text>
</comment>
<reference evidence="3 4" key="1">
    <citation type="journal article" date="2017" name="ISME J.">
        <title>Potential for microbial H2 and metal transformations associated with novel bacteria and archaea in deep terrestrial subsurface sediments.</title>
        <authorList>
            <person name="Hernsdorf A.W."/>
            <person name="Amano Y."/>
            <person name="Miyakawa K."/>
            <person name="Ise K."/>
            <person name="Suzuki Y."/>
            <person name="Anantharaman K."/>
            <person name="Probst A."/>
            <person name="Burstein D."/>
            <person name="Thomas B.C."/>
            <person name="Banfield J.F."/>
        </authorList>
    </citation>
    <scope>NUCLEOTIDE SEQUENCE [LARGE SCALE GENOMIC DNA]</scope>
    <source>
        <strain evidence="3">HGW-Kuenenbacteria-1</strain>
    </source>
</reference>
<accession>A0A2N1UPD5</accession>
<dbReference type="Gene3D" id="3.40.50.300">
    <property type="entry name" value="P-loop containing nucleotide triphosphate hydrolases"/>
    <property type="match status" value="1"/>
</dbReference>
<evidence type="ECO:0000313" key="3">
    <source>
        <dbReference type="EMBL" id="PKL72753.1"/>
    </source>
</evidence>
<dbReference type="InterPro" id="IPR025420">
    <property type="entry name" value="DUF4143"/>
</dbReference>
<dbReference type="AlphaFoldDB" id="A0A2N1UPD5"/>
<dbReference type="SUPFAM" id="SSF52540">
    <property type="entry name" value="P-loop containing nucleoside triphosphate hydrolases"/>
    <property type="match status" value="1"/>
</dbReference>